<dbReference type="RefSeq" id="XP_019917196.1">
    <property type="nucleotide sequence ID" value="XM_020061593.1"/>
</dbReference>
<dbReference type="VEuPathDB" id="PlasmoDB:PCOAH_00048100"/>
<dbReference type="EMBL" id="CP016251">
    <property type="protein sequence ID" value="ANQ10501.1"/>
    <property type="molecule type" value="Genomic_DNA"/>
</dbReference>
<feature type="region of interest" description="Disordered" evidence="1">
    <location>
        <begin position="86"/>
        <end position="116"/>
    </location>
</feature>
<dbReference type="KEGG" id="pcot:PCOAH_00048100"/>
<dbReference type="OrthoDB" id="387681at2759"/>
<dbReference type="Proteomes" id="UP000092716">
    <property type="component" value="Chromosome 13"/>
</dbReference>
<feature type="compositionally biased region" description="Polar residues" evidence="1">
    <location>
        <begin position="7"/>
        <end position="22"/>
    </location>
</feature>
<sequence length="398" mass="47401">MVHSGRKTSGSALPRAMQSQSGKGRRNGKTVSATNEENSTHEKSTPGSFFTKRTAMLFFVAAYIFLKHQDDFARQNAAATLQEEVHEVEYPEEEFEDEEAIEGEEEEKEESYKDDQDYQIPVQQNMPIRIPKDELVDESIPVFDIQYKDLLKVKVEGGNAVYPLKPEDLSTEVSKFTDWNGFKQSLEHDWEKLKVKLYDSRKQVMREKNDKWAGSIRLIENKWSEYGKLLTEGQYGSFRKYWRSDENWEEWFEREVKSEIDSKLQKWLDDTKFNLFQILLKDVEQFKELKIKGWLAYQWKMNERDTDYKSFGLMTTSKFLNLAQSRGWYHANPNIDKQRRELMLWFFHKENEYLGYEWQKWDEWKNEKIQAVKLLCEKFSGGCLDEIEWNGFVNQIVF</sequence>
<feature type="region of interest" description="Disordered" evidence="1">
    <location>
        <begin position="1"/>
        <end position="47"/>
    </location>
</feature>
<evidence type="ECO:0000313" key="4">
    <source>
        <dbReference type="Proteomes" id="UP000092716"/>
    </source>
</evidence>
<keyword evidence="4" id="KW-1185">Reference proteome</keyword>
<organism evidence="3 4">
    <name type="scientific">Plasmodium coatneyi</name>
    <dbReference type="NCBI Taxonomy" id="208452"/>
    <lineage>
        <taxon>Eukaryota</taxon>
        <taxon>Sar</taxon>
        <taxon>Alveolata</taxon>
        <taxon>Apicomplexa</taxon>
        <taxon>Aconoidasida</taxon>
        <taxon>Haemosporida</taxon>
        <taxon>Plasmodiidae</taxon>
        <taxon>Plasmodium</taxon>
    </lineage>
</organism>
<dbReference type="Pfam" id="PF12319">
    <property type="entry name" value="TryThrA_C"/>
    <property type="match status" value="1"/>
</dbReference>
<evidence type="ECO:0000313" key="3">
    <source>
        <dbReference type="EMBL" id="ANQ10501.1"/>
    </source>
</evidence>
<dbReference type="InterPro" id="IPR022089">
    <property type="entry name" value="Plasmodium-antigen_C"/>
</dbReference>
<accession>A0A1B1E663</accession>
<feature type="compositionally biased region" description="Acidic residues" evidence="1">
    <location>
        <begin position="90"/>
        <end position="109"/>
    </location>
</feature>
<reference evidence="4" key="1">
    <citation type="submission" date="2016-06" db="EMBL/GenBank/DDBJ databases">
        <title>First high quality genome sequence of Plasmodium coatneyi using continuous long reads from single molecule, real-time sequencing.</title>
        <authorList>
            <person name="Chien J.-T."/>
            <person name="Pakala S.B."/>
            <person name="Geraldo J.A."/>
            <person name="Lapp S.A."/>
            <person name="Barnwell J.W."/>
            <person name="Kissinger J.C."/>
            <person name="Galinski M.R."/>
            <person name="Humphrey J.C."/>
        </authorList>
    </citation>
    <scope>NUCLEOTIDE SEQUENCE [LARGE SCALE GENOMIC DNA]</scope>
    <source>
        <strain evidence="4">Hackeri</strain>
    </source>
</reference>
<feature type="domain" description="Tryptophan/threonine-rich plasmodium antigen C-terminal" evidence="2">
    <location>
        <begin position="178"/>
        <end position="390"/>
    </location>
</feature>
<evidence type="ECO:0000259" key="2">
    <source>
        <dbReference type="Pfam" id="PF12319"/>
    </source>
</evidence>
<proteinExistence type="predicted"/>
<gene>
    <name evidence="3" type="ORF">PCOAH_00048100</name>
</gene>
<evidence type="ECO:0000256" key="1">
    <source>
        <dbReference type="SAM" id="MobiDB-lite"/>
    </source>
</evidence>
<name>A0A1B1E663_9APIC</name>
<protein>
    <recommendedName>
        <fullName evidence="2">Tryptophan/threonine-rich plasmodium antigen C-terminal domain-containing protein</fullName>
    </recommendedName>
</protein>
<dbReference type="GeneID" id="30911541"/>
<dbReference type="AlphaFoldDB" id="A0A1B1E663"/>